<dbReference type="EMBL" id="WWBZ02000051">
    <property type="protein sequence ID" value="KAF4303798.1"/>
    <property type="molecule type" value="Genomic_DNA"/>
</dbReference>
<keyword evidence="3" id="KW-1185">Reference proteome</keyword>
<organism evidence="2 3">
    <name type="scientific">Botryosphaeria dothidea</name>
    <dbReference type="NCBI Taxonomy" id="55169"/>
    <lineage>
        <taxon>Eukaryota</taxon>
        <taxon>Fungi</taxon>
        <taxon>Dikarya</taxon>
        <taxon>Ascomycota</taxon>
        <taxon>Pezizomycotina</taxon>
        <taxon>Dothideomycetes</taxon>
        <taxon>Dothideomycetes incertae sedis</taxon>
        <taxon>Botryosphaeriales</taxon>
        <taxon>Botryosphaeriaceae</taxon>
        <taxon>Botryosphaeria</taxon>
    </lineage>
</organism>
<name>A0A8H4IRC3_9PEZI</name>
<gene>
    <name evidence="2" type="ORF">GTA08_BOTSDO08043</name>
</gene>
<evidence type="ECO:0000313" key="2">
    <source>
        <dbReference type="EMBL" id="KAF4303798.1"/>
    </source>
</evidence>
<evidence type="ECO:0000313" key="3">
    <source>
        <dbReference type="Proteomes" id="UP000572817"/>
    </source>
</evidence>
<dbReference type="SUPFAM" id="SSF81383">
    <property type="entry name" value="F-box domain"/>
    <property type="match status" value="1"/>
</dbReference>
<sequence length="190" mass="20925">MRMVVDICLHLYHGGPCDSKYGSTDGAKLSSVDIRLSSATPGKHPSRLLDLPAEIFLMITAHLSPADLLALQHCSPSTPQLIRPDSTSQADRLSFALRLDRDLCAAVCREEAAGNFVRTHLLCRRCLDIHAAYWFIEIAKRTEAEERCCRCAAVVGGVVRENYARASGGSRSWYGHDLKLAGKRKSGWVT</sequence>
<dbReference type="AlphaFoldDB" id="A0A8H4IRC3"/>
<feature type="domain" description="F-box" evidence="1">
    <location>
        <begin position="45"/>
        <end position="93"/>
    </location>
</feature>
<reference evidence="2" key="1">
    <citation type="submission" date="2020-04" db="EMBL/GenBank/DDBJ databases">
        <title>Genome Assembly and Annotation of Botryosphaeria dothidea sdau 11-99, a Latent Pathogen of Apple Fruit Ring Rot in China.</title>
        <authorList>
            <person name="Yu C."/>
            <person name="Diao Y."/>
            <person name="Lu Q."/>
            <person name="Zhao J."/>
            <person name="Cui S."/>
            <person name="Peng C."/>
            <person name="He B."/>
            <person name="Liu H."/>
        </authorList>
    </citation>
    <scope>NUCLEOTIDE SEQUENCE [LARGE SCALE GENOMIC DNA]</scope>
    <source>
        <strain evidence="2">Sdau11-99</strain>
    </source>
</reference>
<proteinExistence type="predicted"/>
<dbReference type="InterPro" id="IPR036047">
    <property type="entry name" value="F-box-like_dom_sf"/>
</dbReference>
<protein>
    <recommendedName>
        <fullName evidence="1">F-box domain-containing protein</fullName>
    </recommendedName>
</protein>
<dbReference type="PROSITE" id="PS50181">
    <property type="entry name" value="FBOX"/>
    <property type="match status" value="1"/>
</dbReference>
<evidence type="ECO:0000259" key="1">
    <source>
        <dbReference type="PROSITE" id="PS50181"/>
    </source>
</evidence>
<dbReference type="Proteomes" id="UP000572817">
    <property type="component" value="Unassembled WGS sequence"/>
</dbReference>
<comment type="caution">
    <text evidence="2">The sequence shown here is derived from an EMBL/GenBank/DDBJ whole genome shotgun (WGS) entry which is preliminary data.</text>
</comment>
<accession>A0A8H4IRC3</accession>
<dbReference type="InterPro" id="IPR001810">
    <property type="entry name" value="F-box_dom"/>
</dbReference>